<dbReference type="InterPro" id="IPR036291">
    <property type="entry name" value="NAD(P)-bd_dom_sf"/>
</dbReference>
<evidence type="ECO:0000313" key="5">
    <source>
        <dbReference type="Proteomes" id="UP000050424"/>
    </source>
</evidence>
<evidence type="ECO:0000256" key="1">
    <source>
        <dbReference type="ARBA" id="ARBA00006484"/>
    </source>
</evidence>
<comment type="caution">
    <text evidence="4">The sequence shown here is derived from an EMBL/GenBank/DDBJ whole genome shotgun (WGS) entry which is preliminary data.</text>
</comment>
<evidence type="ECO:0000256" key="2">
    <source>
        <dbReference type="ARBA" id="ARBA00022857"/>
    </source>
</evidence>
<dbReference type="PANTHER" id="PTHR44229:SF4">
    <property type="entry name" value="15-HYDROXYPROSTAGLANDIN DEHYDROGENASE [NAD(+)]"/>
    <property type="match status" value="1"/>
</dbReference>
<evidence type="ECO:0000313" key="4">
    <source>
        <dbReference type="EMBL" id="KPM39812.1"/>
    </source>
</evidence>
<dbReference type="Proteomes" id="UP000050424">
    <property type="component" value="Unassembled WGS sequence"/>
</dbReference>
<protein>
    <recommendedName>
        <fullName evidence="6">15-hydroxyprostaglandin dehydrogenase [NAD(+)]</fullName>
    </recommendedName>
</protein>
<dbReference type="AlphaFoldDB" id="A0A0N8H6S8"/>
<keyword evidence="5" id="KW-1185">Reference proteome</keyword>
<dbReference type="InterPro" id="IPR002347">
    <property type="entry name" value="SDR_fam"/>
</dbReference>
<dbReference type="PRINTS" id="PR00081">
    <property type="entry name" value="GDHRDH"/>
</dbReference>
<proteinExistence type="inferred from homology"/>
<dbReference type="Pfam" id="PF00106">
    <property type="entry name" value="adh_short"/>
    <property type="match status" value="1"/>
</dbReference>
<evidence type="ECO:0000256" key="3">
    <source>
        <dbReference type="ARBA" id="ARBA00023002"/>
    </source>
</evidence>
<keyword evidence="3" id="KW-0560">Oxidoreductase</keyword>
<dbReference type="PANTHER" id="PTHR44229">
    <property type="entry name" value="15-HYDROXYPROSTAGLANDIN DEHYDROGENASE [NAD(+)]"/>
    <property type="match status" value="1"/>
</dbReference>
<dbReference type="InterPro" id="IPR020904">
    <property type="entry name" value="Sc_DH/Rdtase_CS"/>
</dbReference>
<dbReference type="GO" id="GO:0016616">
    <property type="term" value="F:oxidoreductase activity, acting on the CH-OH group of donors, NAD or NADP as acceptor"/>
    <property type="evidence" value="ECO:0007669"/>
    <property type="project" value="TreeGrafter"/>
</dbReference>
<evidence type="ECO:0008006" key="6">
    <source>
        <dbReference type="Google" id="ProtNLM"/>
    </source>
</evidence>
<dbReference type="GO" id="GO:0005737">
    <property type="term" value="C:cytoplasm"/>
    <property type="evidence" value="ECO:0007669"/>
    <property type="project" value="TreeGrafter"/>
</dbReference>
<accession>A0A0N8H6S8</accession>
<dbReference type="EMBL" id="LKCW01000097">
    <property type="protein sequence ID" value="KPM39812.1"/>
    <property type="molecule type" value="Genomic_DNA"/>
</dbReference>
<dbReference type="OrthoDB" id="37659at2759"/>
<name>A0A0N8H6S8_9HYPO</name>
<dbReference type="SUPFAM" id="SSF51735">
    <property type="entry name" value="NAD(P)-binding Rossmann-fold domains"/>
    <property type="match status" value="1"/>
</dbReference>
<comment type="similarity">
    <text evidence="1">Belongs to the short-chain dehydrogenases/reductases (SDR) family.</text>
</comment>
<gene>
    <name evidence="4" type="ORF">AK830_g6726</name>
</gene>
<reference evidence="4 5" key="1">
    <citation type="submission" date="2015-09" db="EMBL/GenBank/DDBJ databases">
        <title>Draft genome of a European isolate of the apple canker pathogen Neonectria ditissima.</title>
        <authorList>
            <person name="Gomez-Cortecero A."/>
            <person name="Harrison R.J."/>
            <person name="Armitage A.D."/>
        </authorList>
    </citation>
    <scope>NUCLEOTIDE SEQUENCE [LARGE SCALE GENOMIC DNA]</scope>
    <source>
        <strain evidence="4 5">R09/05</strain>
    </source>
</reference>
<dbReference type="Gene3D" id="3.40.50.720">
    <property type="entry name" value="NAD(P)-binding Rossmann-like Domain"/>
    <property type="match status" value="1"/>
</dbReference>
<keyword evidence="2" id="KW-0521">NADP</keyword>
<organism evidence="4 5">
    <name type="scientific">Neonectria ditissima</name>
    <dbReference type="NCBI Taxonomy" id="78410"/>
    <lineage>
        <taxon>Eukaryota</taxon>
        <taxon>Fungi</taxon>
        <taxon>Dikarya</taxon>
        <taxon>Ascomycota</taxon>
        <taxon>Pezizomycotina</taxon>
        <taxon>Sordariomycetes</taxon>
        <taxon>Hypocreomycetidae</taxon>
        <taxon>Hypocreales</taxon>
        <taxon>Nectriaceae</taxon>
        <taxon>Neonectria</taxon>
    </lineage>
</organism>
<sequence length="264" mass="28884">MTYKPTAIVTGAAGGIGLAYTKRLLERGYRVVLADLDSDLGTDLQTELGPNTLFVHCDVADWSSQAAMFKAAHEWAGEIDLFIANAGIEEDEPFYNLPENAGEPVKPSMKVLDVDLHSVVYGLRLFRHYRKKSSTDGTVGKMIATNSMAGLYEFSVAPVYSAAKHGVVGILRSASYKLRKNESIALNVICPGPVNTAISGVLKEVVPTQHFTTIGVILDALDKVLDNDITGQVLECSSREFYLRQPVGYCDESARFLLQDMKQF</sequence>
<dbReference type="PROSITE" id="PS00061">
    <property type="entry name" value="ADH_SHORT"/>
    <property type="match status" value="1"/>
</dbReference>
<dbReference type="STRING" id="78410.A0A0N8H6S8"/>